<dbReference type="PRINTS" id="PR00344">
    <property type="entry name" value="BCTRLSENSOR"/>
</dbReference>
<evidence type="ECO:0000256" key="20">
    <source>
        <dbReference type="SAM" id="Phobius"/>
    </source>
</evidence>
<comment type="catalytic activity">
    <reaction evidence="1">
        <text>ATP + protein L-histidine = ADP + protein N-phospho-L-histidine.</text>
        <dbReference type="EC" id="2.7.13.3"/>
    </reaction>
</comment>
<evidence type="ECO:0000256" key="6">
    <source>
        <dbReference type="ARBA" id="ARBA00022485"/>
    </source>
</evidence>
<evidence type="ECO:0000256" key="15">
    <source>
        <dbReference type="ARBA" id="ARBA00023012"/>
    </source>
</evidence>
<dbReference type="GO" id="GO:0046983">
    <property type="term" value="F:protein dimerization activity"/>
    <property type="evidence" value="ECO:0007669"/>
    <property type="project" value="InterPro"/>
</dbReference>
<dbReference type="GO" id="GO:0051539">
    <property type="term" value="F:4 iron, 4 sulfur cluster binding"/>
    <property type="evidence" value="ECO:0007669"/>
    <property type="project" value="UniProtKB-KW"/>
</dbReference>
<evidence type="ECO:0000256" key="5">
    <source>
        <dbReference type="ARBA" id="ARBA00017322"/>
    </source>
</evidence>
<dbReference type="EMBL" id="LATL02000114">
    <property type="protein sequence ID" value="KKD35948.1"/>
    <property type="molecule type" value="Genomic_DNA"/>
</dbReference>
<evidence type="ECO:0000256" key="16">
    <source>
        <dbReference type="ARBA" id="ARBA00023014"/>
    </source>
</evidence>
<evidence type="ECO:0000256" key="18">
    <source>
        <dbReference type="ARBA" id="ARBA00030800"/>
    </source>
</evidence>
<evidence type="ECO:0000256" key="10">
    <source>
        <dbReference type="ARBA" id="ARBA00022723"/>
    </source>
</evidence>
<dbReference type="EC" id="2.7.13.3" evidence="4"/>
<evidence type="ECO:0000256" key="7">
    <source>
        <dbReference type="ARBA" id="ARBA00022490"/>
    </source>
</evidence>
<dbReference type="GO" id="GO:0046872">
    <property type="term" value="F:metal ion binding"/>
    <property type="evidence" value="ECO:0007669"/>
    <property type="project" value="UniProtKB-KW"/>
</dbReference>
<dbReference type="GO" id="GO:0005524">
    <property type="term" value="F:ATP binding"/>
    <property type="evidence" value="ECO:0007669"/>
    <property type="project" value="UniProtKB-KW"/>
</dbReference>
<feature type="transmembrane region" description="Helical" evidence="20">
    <location>
        <begin position="83"/>
        <end position="102"/>
    </location>
</feature>
<dbReference type="RefSeq" id="WP_046280824.1">
    <property type="nucleotide sequence ID" value="NZ_LATL02000114.1"/>
</dbReference>
<evidence type="ECO:0000256" key="14">
    <source>
        <dbReference type="ARBA" id="ARBA00023004"/>
    </source>
</evidence>
<keyword evidence="20" id="KW-1133">Transmembrane helix</keyword>
<keyword evidence="6" id="KW-0004">4Fe-4S</keyword>
<keyword evidence="13" id="KW-0067">ATP-binding</keyword>
<feature type="region of interest" description="Disordered" evidence="19">
    <location>
        <begin position="44"/>
        <end position="78"/>
    </location>
</feature>
<keyword evidence="20" id="KW-0472">Membrane</keyword>
<sequence>MQWFRKHNHPFRLLLYLEWILLAIAVLTAFSPFPPPPSAKFSRYPHEHRPPLERQFNPDRNFNPNYRPPRRDFPRRNRRKKPLFPLGFFASIAALGLIGLRLPLNQRSSTIKGLYTALGFGLSWLAVFCGSPGASFLSALLLVVVIRACVLFPWRGRVVVAFFAYLFFLVLMFLRVRPVGIPLINNSLSTASENPIPESWRWVVFSLTLNSALLFGFVLIFVVLLVGTLLSEKQSRQELAQANQRLREYAILAEDRAILQERNRIAREIHDSVGHNLTAQSIQLENAQMWLQTDPEKAEEHLDKARKLGRNALQEVRQSVAKLRSHPLKGQSLETALSKLLQQFQQTTQIQLTSDIYLIHAAATDVEITLYRVIQEALTNISKHSQATKVELSLIEHPLRIELTIEDNGFGFYPEENTTGFGLEGMRERVTALGGLFKLNSQPGQGCKIDVNIPQLRDNHDPNSIS</sequence>
<feature type="transmembrane region" description="Helical" evidence="20">
    <location>
        <begin position="13"/>
        <end position="33"/>
    </location>
</feature>
<dbReference type="AlphaFoldDB" id="A0A0F5YB27"/>
<evidence type="ECO:0000256" key="9">
    <source>
        <dbReference type="ARBA" id="ARBA00022679"/>
    </source>
</evidence>
<keyword evidence="11" id="KW-0547">Nucleotide-binding</keyword>
<accession>A0A0F5YB27</accession>
<dbReference type="GO" id="GO:0016020">
    <property type="term" value="C:membrane"/>
    <property type="evidence" value="ECO:0007669"/>
    <property type="project" value="InterPro"/>
</dbReference>
<keyword evidence="7" id="KW-0963">Cytoplasm</keyword>
<dbReference type="GO" id="GO:0005737">
    <property type="term" value="C:cytoplasm"/>
    <property type="evidence" value="ECO:0007669"/>
    <property type="project" value="UniProtKB-SubCell"/>
</dbReference>
<dbReference type="Gene3D" id="3.30.565.10">
    <property type="entry name" value="Histidine kinase-like ATPase, C-terminal domain"/>
    <property type="match status" value="1"/>
</dbReference>
<reference evidence="22 23" key="1">
    <citation type="submission" date="2015-06" db="EMBL/GenBank/DDBJ databases">
        <title>Draft genome assembly of filamentous brackish cyanobacterium Limnoraphis robusta strain CS-951.</title>
        <authorList>
            <person name="Willis A."/>
            <person name="Parks M."/>
            <person name="Burford M.A."/>
        </authorList>
    </citation>
    <scope>NUCLEOTIDE SEQUENCE [LARGE SCALE GENOMIC DNA]</scope>
    <source>
        <strain evidence="22 23">CS-951</strain>
    </source>
</reference>
<dbReference type="InterPro" id="IPR050482">
    <property type="entry name" value="Sensor_HK_TwoCompSys"/>
</dbReference>
<keyword evidence="9" id="KW-0808">Transferase</keyword>
<dbReference type="PANTHER" id="PTHR24421">
    <property type="entry name" value="NITRATE/NITRITE SENSOR PROTEIN NARX-RELATED"/>
    <property type="match status" value="1"/>
</dbReference>
<evidence type="ECO:0000256" key="19">
    <source>
        <dbReference type="SAM" id="MobiDB-lite"/>
    </source>
</evidence>
<keyword evidence="20" id="KW-0812">Transmembrane</keyword>
<evidence type="ECO:0000313" key="22">
    <source>
        <dbReference type="EMBL" id="KKD35948.1"/>
    </source>
</evidence>
<feature type="domain" description="Histidine kinase" evidence="21">
    <location>
        <begin position="272"/>
        <end position="457"/>
    </location>
</feature>
<evidence type="ECO:0000313" key="23">
    <source>
        <dbReference type="Proteomes" id="UP000033607"/>
    </source>
</evidence>
<evidence type="ECO:0000256" key="3">
    <source>
        <dbReference type="ARBA" id="ARBA00004496"/>
    </source>
</evidence>
<dbReference type="InterPro" id="IPR003594">
    <property type="entry name" value="HATPase_dom"/>
</dbReference>
<dbReference type="InterPro" id="IPR036890">
    <property type="entry name" value="HATPase_C_sf"/>
</dbReference>
<dbReference type="OrthoDB" id="199946at2"/>
<evidence type="ECO:0000259" key="21">
    <source>
        <dbReference type="PROSITE" id="PS50109"/>
    </source>
</evidence>
<proteinExistence type="predicted"/>
<gene>
    <name evidence="22" type="ORF">WN50_22440</name>
</gene>
<evidence type="ECO:0000256" key="17">
    <source>
        <dbReference type="ARBA" id="ARBA00024827"/>
    </source>
</evidence>
<keyword evidence="16" id="KW-0411">Iron-sulfur</keyword>
<dbReference type="InterPro" id="IPR004358">
    <property type="entry name" value="Sig_transdc_His_kin-like_C"/>
</dbReference>
<keyword evidence="12 22" id="KW-0418">Kinase</keyword>
<evidence type="ECO:0000256" key="8">
    <source>
        <dbReference type="ARBA" id="ARBA00022553"/>
    </source>
</evidence>
<feature type="transmembrane region" description="Helical" evidence="20">
    <location>
        <begin position="158"/>
        <end position="176"/>
    </location>
</feature>
<keyword evidence="8" id="KW-0597">Phosphoprotein</keyword>
<evidence type="ECO:0000256" key="1">
    <source>
        <dbReference type="ARBA" id="ARBA00000085"/>
    </source>
</evidence>
<dbReference type="CDD" id="cd16917">
    <property type="entry name" value="HATPase_UhpB-NarQ-NarX-like"/>
    <property type="match status" value="1"/>
</dbReference>
<feature type="transmembrane region" description="Helical" evidence="20">
    <location>
        <begin position="202"/>
        <end position="230"/>
    </location>
</feature>
<dbReference type="GO" id="GO:0000155">
    <property type="term" value="F:phosphorelay sensor kinase activity"/>
    <property type="evidence" value="ECO:0007669"/>
    <property type="project" value="InterPro"/>
</dbReference>
<dbReference type="Proteomes" id="UP000033607">
    <property type="component" value="Unassembled WGS sequence"/>
</dbReference>
<evidence type="ECO:0000256" key="4">
    <source>
        <dbReference type="ARBA" id="ARBA00012438"/>
    </source>
</evidence>
<evidence type="ECO:0000256" key="12">
    <source>
        <dbReference type="ARBA" id="ARBA00022777"/>
    </source>
</evidence>
<comment type="function">
    <text evidence="17">Member of the two-component regulatory system NreB/NreC involved in the control of dissimilatory nitrate/nitrite reduction in response to oxygen. NreB functions as a direct oxygen sensor histidine kinase which is autophosphorylated, in the absence of oxygen, probably at the conserved histidine residue, and transfers its phosphate group probably to a conserved aspartate residue of NreC. NreB/NreC activates the expression of the nitrate (narGHJI) and nitrite (nir) reductase operons, as well as the putative nitrate transporter gene narT.</text>
</comment>
<dbReference type="PATRIC" id="fig|1637645.4.peg.2317"/>
<feature type="transmembrane region" description="Helical" evidence="20">
    <location>
        <begin position="122"/>
        <end position="146"/>
    </location>
</feature>
<dbReference type="Pfam" id="PF07730">
    <property type="entry name" value="HisKA_3"/>
    <property type="match status" value="1"/>
</dbReference>
<keyword evidence="14" id="KW-0408">Iron</keyword>
<evidence type="ECO:0000256" key="2">
    <source>
        <dbReference type="ARBA" id="ARBA00001966"/>
    </source>
</evidence>
<comment type="caution">
    <text evidence="22">The sequence shown here is derived from an EMBL/GenBank/DDBJ whole genome shotgun (WGS) entry which is preliminary data.</text>
</comment>
<dbReference type="PANTHER" id="PTHR24421:SF10">
    <property type="entry name" value="NITRATE_NITRITE SENSOR PROTEIN NARQ"/>
    <property type="match status" value="1"/>
</dbReference>
<dbReference type="SUPFAM" id="SSF55874">
    <property type="entry name" value="ATPase domain of HSP90 chaperone/DNA topoisomerase II/histidine kinase"/>
    <property type="match status" value="1"/>
</dbReference>
<keyword evidence="10" id="KW-0479">Metal-binding</keyword>
<organism evidence="22 23">
    <name type="scientific">Limnoraphis robusta CS-951</name>
    <dbReference type="NCBI Taxonomy" id="1637645"/>
    <lineage>
        <taxon>Bacteria</taxon>
        <taxon>Bacillati</taxon>
        <taxon>Cyanobacteriota</taxon>
        <taxon>Cyanophyceae</taxon>
        <taxon>Oscillatoriophycideae</taxon>
        <taxon>Oscillatoriales</taxon>
        <taxon>Sirenicapillariaceae</taxon>
        <taxon>Limnoraphis</taxon>
    </lineage>
</organism>
<comment type="cofactor">
    <cofactor evidence="2">
        <name>[4Fe-4S] cluster</name>
        <dbReference type="ChEBI" id="CHEBI:49883"/>
    </cofactor>
</comment>
<name>A0A0F5YB27_9CYAN</name>
<protein>
    <recommendedName>
        <fullName evidence="5">Oxygen sensor histidine kinase NreB</fullName>
        <ecNumber evidence="4">2.7.13.3</ecNumber>
    </recommendedName>
    <alternativeName>
        <fullName evidence="18">Nitrogen regulation protein B</fullName>
    </alternativeName>
</protein>
<dbReference type="Pfam" id="PF02518">
    <property type="entry name" value="HATPase_c"/>
    <property type="match status" value="1"/>
</dbReference>
<dbReference type="SMART" id="SM00387">
    <property type="entry name" value="HATPase_c"/>
    <property type="match status" value="1"/>
</dbReference>
<dbReference type="PROSITE" id="PS50109">
    <property type="entry name" value="HIS_KIN"/>
    <property type="match status" value="1"/>
</dbReference>
<dbReference type="Gene3D" id="1.20.5.1930">
    <property type="match status" value="1"/>
</dbReference>
<dbReference type="InterPro" id="IPR011712">
    <property type="entry name" value="Sig_transdc_His_kin_sub3_dim/P"/>
</dbReference>
<dbReference type="InterPro" id="IPR005467">
    <property type="entry name" value="His_kinase_dom"/>
</dbReference>
<evidence type="ECO:0000256" key="11">
    <source>
        <dbReference type="ARBA" id="ARBA00022741"/>
    </source>
</evidence>
<evidence type="ECO:0000256" key="13">
    <source>
        <dbReference type="ARBA" id="ARBA00022840"/>
    </source>
</evidence>
<keyword evidence="15" id="KW-0902">Two-component regulatory system</keyword>
<comment type="subcellular location">
    <subcellularLocation>
        <location evidence="3">Cytoplasm</location>
    </subcellularLocation>
</comment>